<name>A0ABW6PRA4_9NOCA</name>
<dbReference type="Proteomes" id="UP001601444">
    <property type="component" value="Unassembled WGS sequence"/>
</dbReference>
<keyword evidence="4" id="KW-1185">Reference proteome</keyword>
<gene>
    <name evidence="3" type="ORF">ACFYTF_19075</name>
</gene>
<proteinExistence type="predicted"/>
<evidence type="ECO:0000313" key="4">
    <source>
        <dbReference type="Proteomes" id="UP001601444"/>
    </source>
</evidence>
<protein>
    <submittedName>
        <fullName evidence="3">Alpha/beta fold hydrolase</fullName>
    </submittedName>
</protein>
<feature type="domain" description="AB hydrolase-1" evidence="2">
    <location>
        <begin position="15"/>
        <end position="257"/>
    </location>
</feature>
<dbReference type="Pfam" id="PF12697">
    <property type="entry name" value="Abhydrolase_6"/>
    <property type="match status" value="1"/>
</dbReference>
<dbReference type="PANTHER" id="PTHR43798:SF31">
    <property type="entry name" value="AB HYDROLASE SUPERFAMILY PROTEIN YCLE"/>
    <property type="match status" value="1"/>
</dbReference>
<dbReference type="RefSeq" id="WP_387701424.1">
    <property type="nucleotide sequence ID" value="NZ_JBIAMX010000011.1"/>
</dbReference>
<organism evidence="3 4">
    <name type="scientific">Nocardia thailandica</name>
    <dbReference type="NCBI Taxonomy" id="257275"/>
    <lineage>
        <taxon>Bacteria</taxon>
        <taxon>Bacillati</taxon>
        <taxon>Actinomycetota</taxon>
        <taxon>Actinomycetes</taxon>
        <taxon>Mycobacteriales</taxon>
        <taxon>Nocardiaceae</taxon>
        <taxon>Nocardia</taxon>
    </lineage>
</organism>
<dbReference type="Gene3D" id="3.40.50.1820">
    <property type="entry name" value="alpha/beta hydrolase"/>
    <property type="match status" value="1"/>
</dbReference>
<evidence type="ECO:0000256" key="1">
    <source>
        <dbReference type="ARBA" id="ARBA00022801"/>
    </source>
</evidence>
<dbReference type="InterPro" id="IPR050266">
    <property type="entry name" value="AB_hydrolase_sf"/>
</dbReference>
<dbReference type="InterPro" id="IPR000073">
    <property type="entry name" value="AB_hydrolase_1"/>
</dbReference>
<dbReference type="PANTHER" id="PTHR43798">
    <property type="entry name" value="MONOACYLGLYCEROL LIPASE"/>
    <property type="match status" value="1"/>
</dbReference>
<comment type="caution">
    <text evidence="3">The sequence shown here is derived from an EMBL/GenBank/DDBJ whole genome shotgun (WGS) entry which is preliminary data.</text>
</comment>
<sequence length="274" mass="28208">MPQISFDRRGSGPPIVLVHGLGSRWQVFAPILDRLAGSNEVIAVDLPGFGDSPLLGGVRPGPRGYAEWLAGWLADEGITRPHVVGSSMGGGIALELGRAGGASGVTAFSPVGFYGPAGRRWTQGLLTTLRAVGRAAGPVGDRLLDHPAGRTVLLSTMFGRPAAVDPAAARLDLAGLIGATAFAAARDDFAEYTLSAADDPGGLDGIPVTIAWGTRDVVLIHRTQSATARRVLPRARHLDLPGCGHLPFSDDPAACARIVHDDVAAGAATGEDLP</sequence>
<reference evidence="3 4" key="1">
    <citation type="submission" date="2024-10" db="EMBL/GenBank/DDBJ databases">
        <title>The Natural Products Discovery Center: Release of the First 8490 Sequenced Strains for Exploring Actinobacteria Biosynthetic Diversity.</title>
        <authorList>
            <person name="Kalkreuter E."/>
            <person name="Kautsar S.A."/>
            <person name="Yang D."/>
            <person name="Bader C.D."/>
            <person name="Teijaro C.N."/>
            <person name="Fluegel L."/>
            <person name="Davis C.M."/>
            <person name="Simpson J.R."/>
            <person name="Lauterbach L."/>
            <person name="Steele A.D."/>
            <person name="Gui C."/>
            <person name="Meng S."/>
            <person name="Li G."/>
            <person name="Viehrig K."/>
            <person name="Ye F."/>
            <person name="Su P."/>
            <person name="Kiefer A.F."/>
            <person name="Nichols A."/>
            <person name="Cepeda A.J."/>
            <person name="Yan W."/>
            <person name="Fan B."/>
            <person name="Jiang Y."/>
            <person name="Adhikari A."/>
            <person name="Zheng C.-J."/>
            <person name="Schuster L."/>
            <person name="Cowan T.M."/>
            <person name="Smanski M.J."/>
            <person name="Chevrette M.G."/>
            <person name="De Carvalho L.P.S."/>
            <person name="Shen B."/>
        </authorList>
    </citation>
    <scope>NUCLEOTIDE SEQUENCE [LARGE SCALE GENOMIC DNA]</scope>
    <source>
        <strain evidence="3 4">NPDC004045</strain>
    </source>
</reference>
<dbReference type="InterPro" id="IPR029058">
    <property type="entry name" value="AB_hydrolase_fold"/>
</dbReference>
<accession>A0ABW6PRA4</accession>
<keyword evidence="1 3" id="KW-0378">Hydrolase</keyword>
<dbReference type="PRINTS" id="PR00111">
    <property type="entry name" value="ABHYDROLASE"/>
</dbReference>
<dbReference type="GO" id="GO:0016787">
    <property type="term" value="F:hydrolase activity"/>
    <property type="evidence" value="ECO:0007669"/>
    <property type="project" value="UniProtKB-KW"/>
</dbReference>
<evidence type="ECO:0000259" key="2">
    <source>
        <dbReference type="Pfam" id="PF12697"/>
    </source>
</evidence>
<evidence type="ECO:0000313" key="3">
    <source>
        <dbReference type="EMBL" id="MFF0544936.1"/>
    </source>
</evidence>
<dbReference type="SUPFAM" id="SSF53474">
    <property type="entry name" value="alpha/beta-Hydrolases"/>
    <property type="match status" value="1"/>
</dbReference>
<dbReference type="EMBL" id="JBIAMX010000011">
    <property type="protein sequence ID" value="MFF0544936.1"/>
    <property type="molecule type" value="Genomic_DNA"/>
</dbReference>